<reference evidence="2" key="1">
    <citation type="journal article" date="2016" name="Nature">
        <title>Genome evolution in the allotetraploid frog Xenopus laevis.</title>
        <authorList>
            <person name="Session A.M."/>
            <person name="Uno Y."/>
            <person name="Kwon T."/>
            <person name="Chapman J.A."/>
            <person name="Toyoda A."/>
            <person name="Takahashi S."/>
            <person name="Fukui A."/>
            <person name="Hikosaka A."/>
            <person name="Suzuki A."/>
            <person name="Kondo M."/>
            <person name="van Heeringen S.J."/>
            <person name="Quigley I."/>
            <person name="Heinz S."/>
            <person name="Ogino H."/>
            <person name="Ochi H."/>
            <person name="Hellsten U."/>
            <person name="Lyons J.B."/>
            <person name="Simakov O."/>
            <person name="Putnam N."/>
            <person name="Stites J."/>
            <person name="Kuroki Y."/>
            <person name="Tanaka T."/>
            <person name="Michiue T."/>
            <person name="Watanabe M."/>
            <person name="Bogdanovic O."/>
            <person name="Lister R."/>
            <person name="Georgiou G."/>
            <person name="Paranjpe S.S."/>
            <person name="van Kruijsbergen I."/>
            <person name="Shu S."/>
            <person name="Carlson J."/>
            <person name="Kinoshita T."/>
            <person name="Ohta Y."/>
            <person name="Mawaribuchi S."/>
            <person name="Jenkins J."/>
            <person name="Grimwood J."/>
            <person name="Schmutz J."/>
            <person name="Mitros T."/>
            <person name="Mozaffari S.V."/>
            <person name="Suzuki Y."/>
            <person name="Haramoto Y."/>
            <person name="Yamamoto T.S."/>
            <person name="Takagi C."/>
            <person name="Heald R."/>
            <person name="Miller K."/>
            <person name="Haudenschild C."/>
            <person name="Kitzman J."/>
            <person name="Nakayama T."/>
            <person name="Izutsu Y."/>
            <person name="Robert J."/>
            <person name="Fortriede J."/>
            <person name="Burns K."/>
            <person name="Lotay V."/>
            <person name="Karimi K."/>
            <person name="Yasuoka Y."/>
            <person name="Dichmann D.S."/>
            <person name="Flajnik M.F."/>
            <person name="Houston D.W."/>
            <person name="Shendure J."/>
            <person name="DuPasquier L."/>
            <person name="Vize P.D."/>
            <person name="Zorn A.M."/>
            <person name="Ito M."/>
            <person name="Marcotte E.M."/>
            <person name="Wallingford J.B."/>
            <person name="Ito Y."/>
            <person name="Asashima M."/>
            <person name="Ueno N."/>
            <person name="Matsuda Y."/>
            <person name="Veenstra G.J."/>
            <person name="Fujiyama A."/>
            <person name="Harland R.M."/>
            <person name="Taira M."/>
            <person name="Rokhsar D.S."/>
        </authorList>
    </citation>
    <scope>NUCLEOTIDE SEQUENCE [LARGE SCALE GENOMIC DNA]</scope>
    <source>
        <strain evidence="2">J</strain>
    </source>
</reference>
<gene>
    <name evidence="1" type="ORF">XELAEV_18034052mg</name>
</gene>
<dbReference type="EMBL" id="CM004477">
    <property type="protein sequence ID" value="OCT75063.1"/>
    <property type="molecule type" value="Genomic_DNA"/>
</dbReference>
<organism evidence="1 2">
    <name type="scientific">Xenopus laevis</name>
    <name type="common">African clawed frog</name>
    <dbReference type="NCBI Taxonomy" id="8355"/>
    <lineage>
        <taxon>Eukaryota</taxon>
        <taxon>Metazoa</taxon>
        <taxon>Chordata</taxon>
        <taxon>Craniata</taxon>
        <taxon>Vertebrata</taxon>
        <taxon>Euteleostomi</taxon>
        <taxon>Amphibia</taxon>
        <taxon>Batrachia</taxon>
        <taxon>Anura</taxon>
        <taxon>Pipoidea</taxon>
        <taxon>Pipidae</taxon>
        <taxon>Xenopodinae</taxon>
        <taxon>Xenopus</taxon>
        <taxon>Xenopus</taxon>
    </lineage>
</organism>
<proteinExistence type="predicted"/>
<sequence length="121" mass="13543">MSPELRSLFSSLEVDDDDDDDAYRLSAGYPEPFIRFSALNGCPCISDDSALHVCVERSFLELLHLWLPLVGAQSFPHSPPCKLEHCAAILPFLECSRSWVCVQLCWDSLALQECLQNISTP</sequence>
<evidence type="ECO:0000313" key="1">
    <source>
        <dbReference type="EMBL" id="OCT75063.1"/>
    </source>
</evidence>
<name>A0A974HEL6_XENLA</name>
<accession>A0A974HEL6</accession>
<dbReference type="AlphaFoldDB" id="A0A974HEL6"/>
<protein>
    <submittedName>
        <fullName evidence="1">Uncharacterized protein</fullName>
    </submittedName>
</protein>
<dbReference type="Proteomes" id="UP000694892">
    <property type="component" value="Chromosome 6S"/>
</dbReference>
<evidence type="ECO:0000313" key="2">
    <source>
        <dbReference type="Proteomes" id="UP000694892"/>
    </source>
</evidence>